<dbReference type="Gene3D" id="2.40.420.20">
    <property type="match status" value="1"/>
</dbReference>
<dbReference type="RefSeq" id="WP_130966970.1">
    <property type="nucleotide sequence ID" value="NZ_SIXI01000002.1"/>
</dbReference>
<dbReference type="GO" id="GO:0015562">
    <property type="term" value="F:efflux transmembrane transporter activity"/>
    <property type="evidence" value="ECO:0007669"/>
    <property type="project" value="InterPro"/>
</dbReference>
<evidence type="ECO:0000256" key="1">
    <source>
        <dbReference type="ARBA" id="ARBA00009477"/>
    </source>
</evidence>
<dbReference type="InterPro" id="IPR058625">
    <property type="entry name" value="MdtA-like_BSH"/>
</dbReference>
<keyword evidence="6" id="KW-1185">Reference proteome</keyword>
<comment type="caution">
    <text evidence="5">The sequence shown here is derived from an EMBL/GenBank/DDBJ whole genome shotgun (WGS) entry which is preliminary data.</text>
</comment>
<dbReference type="Proteomes" id="UP000292120">
    <property type="component" value="Unassembled WGS sequence"/>
</dbReference>
<evidence type="ECO:0000259" key="3">
    <source>
        <dbReference type="Pfam" id="PF25876"/>
    </source>
</evidence>
<evidence type="ECO:0000259" key="4">
    <source>
        <dbReference type="Pfam" id="PF25917"/>
    </source>
</evidence>
<sequence length="387" mass="40750">MRVNKSWWIALLVVGLGTAGVVRTIVAKRLAQANLAQTDAGTSRALTLANADLWRVSEQTLVRSVAVSGTARAVQSAVVKARTAGEVTQVRVREGMSVKAGQLLVQLDARDAQVRLEQARQQADAAKAQLAIAQRTLENQQALVGQGFISRTALDTAQFNAEAAQATWQAAQANARLADKALADTRVLAPLSGTVSKQHVQAGEHVNPDARLIEVVDLSRMEMEVSLQPTDVAQLQAGTPGQVTVDGVPQPLAVQVARINPSAAPATRALTVYLSVAAHPALRQGLFARGQLTLGRDTGLLVPRTVVHTGTQGPFVQVVRQGRVVHQAVGLGAEGHLVDVAPTPEARVVRITRGLQAGDEVLRESLGLVREGTPVQRSPGGANGMKG</sequence>
<feature type="domain" description="Multidrug resistance protein MdtA-like barrel-sandwich hybrid" evidence="4">
    <location>
        <begin position="77"/>
        <end position="208"/>
    </location>
</feature>
<evidence type="ECO:0000313" key="6">
    <source>
        <dbReference type="Proteomes" id="UP000292120"/>
    </source>
</evidence>
<dbReference type="GO" id="GO:1990281">
    <property type="term" value="C:efflux pump complex"/>
    <property type="evidence" value="ECO:0007669"/>
    <property type="project" value="TreeGrafter"/>
</dbReference>
<proteinExistence type="inferred from homology"/>
<dbReference type="Pfam" id="PF25876">
    <property type="entry name" value="HH_MFP_RND"/>
    <property type="match status" value="1"/>
</dbReference>
<feature type="coiled-coil region" evidence="2">
    <location>
        <begin position="109"/>
        <end position="143"/>
    </location>
</feature>
<dbReference type="Pfam" id="PF25917">
    <property type="entry name" value="BSH_RND"/>
    <property type="match status" value="1"/>
</dbReference>
<dbReference type="InterPro" id="IPR006143">
    <property type="entry name" value="RND_pump_MFP"/>
</dbReference>
<evidence type="ECO:0000256" key="2">
    <source>
        <dbReference type="SAM" id="Coils"/>
    </source>
</evidence>
<accession>A0A4Q9H0F2</accession>
<reference evidence="5 6" key="1">
    <citation type="submission" date="2019-02" db="EMBL/GenBank/DDBJ databases">
        <title>Aquabacterium sp. strain KMB7.</title>
        <authorList>
            <person name="Chen W.-M."/>
        </authorList>
    </citation>
    <scope>NUCLEOTIDE SEQUENCE [LARGE SCALE GENOMIC DNA]</scope>
    <source>
        <strain evidence="5 6">KMB7</strain>
    </source>
</reference>
<dbReference type="OrthoDB" id="5502471at2"/>
<dbReference type="Gene3D" id="1.10.287.470">
    <property type="entry name" value="Helix hairpin bin"/>
    <property type="match status" value="1"/>
</dbReference>
<dbReference type="PANTHER" id="PTHR30469">
    <property type="entry name" value="MULTIDRUG RESISTANCE PROTEIN MDTA"/>
    <property type="match status" value="1"/>
</dbReference>
<dbReference type="EMBL" id="SIXI01000002">
    <property type="protein sequence ID" value="TBO32759.1"/>
    <property type="molecule type" value="Genomic_DNA"/>
</dbReference>
<evidence type="ECO:0000313" key="5">
    <source>
        <dbReference type="EMBL" id="TBO32759.1"/>
    </source>
</evidence>
<dbReference type="SUPFAM" id="SSF111369">
    <property type="entry name" value="HlyD-like secretion proteins"/>
    <property type="match status" value="1"/>
</dbReference>
<dbReference type="AlphaFoldDB" id="A0A4Q9H0F2"/>
<protein>
    <submittedName>
        <fullName evidence="5">Efflux RND transporter periplasmic adaptor subunit</fullName>
    </submittedName>
</protein>
<feature type="domain" description="Multidrug resistance protein MdtA-like alpha-helical hairpin" evidence="3">
    <location>
        <begin position="116"/>
        <end position="176"/>
    </location>
</feature>
<dbReference type="PANTHER" id="PTHR30469:SF15">
    <property type="entry name" value="HLYD FAMILY OF SECRETION PROTEINS"/>
    <property type="match status" value="1"/>
</dbReference>
<keyword evidence="2" id="KW-0175">Coiled coil</keyword>
<dbReference type="Gene3D" id="2.40.30.170">
    <property type="match status" value="1"/>
</dbReference>
<name>A0A4Q9H0F2_9BURK</name>
<dbReference type="Gene3D" id="2.40.50.100">
    <property type="match status" value="1"/>
</dbReference>
<dbReference type="InterPro" id="IPR058624">
    <property type="entry name" value="MdtA-like_HH"/>
</dbReference>
<dbReference type="NCBIfam" id="TIGR01730">
    <property type="entry name" value="RND_mfp"/>
    <property type="match status" value="1"/>
</dbReference>
<organism evidence="5 6">
    <name type="scientific">Aquabacterium lacunae</name>
    <dbReference type="NCBI Taxonomy" id="2528630"/>
    <lineage>
        <taxon>Bacteria</taxon>
        <taxon>Pseudomonadati</taxon>
        <taxon>Pseudomonadota</taxon>
        <taxon>Betaproteobacteria</taxon>
        <taxon>Burkholderiales</taxon>
        <taxon>Aquabacterium</taxon>
    </lineage>
</organism>
<comment type="similarity">
    <text evidence="1">Belongs to the membrane fusion protein (MFP) (TC 8.A.1) family.</text>
</comment>
<gene>
    <name evidence="5" type="ORF">EYS42_06175</name>
</gene>